<evidence type="ECO:0000256" key="3">
    <source>
        <dbReference type="SAM" id="MobiDB-lite"/>
    </source>
</evidence>
<keyword evidence="1" id="KW-0813">Transport</keyword>
<organism evidence="4 5">
    <name type="scientific">Teichococcus deserti</name>
    <dbReference type="NCBI Taxonomy" id="1817963"/>
    <lineage>
        <taxon>Bacteria</taxon>
        <taxon>Pseudomonadati</taxon>
        <taxon>Pseudomonadota</taxon>
        <taxon>Alphaproteobacteria</taxon>
        <taxon>Acetobacterales</taxon>
        <taxon>Roseomonadaceae</taxon>
        <taxon>Roseomonas</taxon>
    </lineage>
</organism>
<dbReference type="Proteomes" id="UP000188879">
    <property type="component" value="Unassembled WGS sequence"/>
</dbReference>
<feature type="region of interest" description="Disordered" evidence="3">
    <location>
        <begin position="1"/>
        <end position="38"/>
    </location>
</feature>
<comment type="caution">
    <text evidence="4">The sequence shown here is derived from an EMBL/GenBank/DDBJ whole genome shotgun (WGS) entry which is preliminary data.</text>
</comment>
<evidence type="ECO:0000256" key="1">
    <source>
        <dbReference type="ARBA" id="ARBA00022448"/>
    </source>
</evidence>
<keyword evidence="2" id="KW-1278">Translocase</keyword>
<evidence type="ECO:0000256" key="2">
    <source>
        <dbReference type="ARBA" id="ARBA00022967"/>
    </source>
</evidence>
<dbReference type="SUPFAM" id="SSF52540">
    <property type="entry name" value="P-loop containing nucleoside triphosphate hydrolases"/>
    <property type="match status" value="1"/>
</dbReference>
<dbReference type="EMBL" id="MLCO01000001">
    <property type="protein sequence ID" value="ONG59134.1"/>
    <property type="molecule type" value="Genomic_DNA"/>
</dbReference>
<dbReference type="InterPro" id="IPR027417">
    <property type="entry name" value="P-loop_NTPase"/>
</dbReference>
<proteinExistence type="predicted"/>
<protein>
    <submittedName>
        <fullName evidence="4">Uncharacterized protein</fullName>
    </submittedName>
</protein>
<keyword evidence="5" id="KW-1185">Reference proteome</keyword>
<dbReference type="AlphaFoldDB" id="A0A1V2H9D3"/>
<gene>
    <name evidence="4" type="ORF">BKE38_00195</name>
</gene>
<name>A0A1V2H9D3_9PROT</name>
<accession>A0A1V2H9D3</accession>
<dbReference type="PANTHER" id="PTHR42794:SF1">
    <property type="entry name" value="HEMIN IMPORT ATP-BINDING PROTEIN HMUV"/>
    <property type="match status" value="1"/>
</dbReference>
<dbReference type="PANTHER" id="PTHR42794">
    <property type="entry name" value="HEMIN IMPORT ATP-BINDING PROTEIN HMUV"/>
    <property type="match status" value="1"/>
</dbReference>
<sequence length="115" mass="12427">MPVDASRARMDRRHSGGVPTIACSARKRSRPGGSLAAEPPLLLAADPGAALDIAQQWWMMQRLRARTPGGAALVLLHELSLASRCCDRLLMMERGRLVLQGPSQAVLADCTLDRI</sequence>
<dbReference type="Gene3D" id="3.40.50.300">
    <property type="entry name" value="P-loop containing nucleotide triphosphate hydrolases"/>
    <property type="match status" value="1"/>
</dbReference>
<evidence type="ECO:0000313" key="4">
    <source>
        <dbReference type="EMBL" id="ONG59134.1"/>
    </source>
</evidence>
<evidence type="ECO:0000313" key="5">
    <source>
        <dbReference type="Proteomes" id="UP000188879"/>
    </source>
</evidence>
<reference evidence="4 5" key="1">
    <citation type="submission" date="2016-10" db="EMBL/GenBank/DDBJ databases">
        <title>Draft Genome sequence of Roseomonas sp. strain M3.</title>
        <authorList>
            <person name="Subhash Y."/>
            <person name="Lee S."/>
        </authorList>
    </citation>
    <scope>NUCLEOTIDE SEQUENCE [LARGE SCALE GENOMIC DNA]</scope>
    <source>
        <strain evidence="4 5">M3</strain>
    </source>
</reference>